<feature type="compositionally biased region" description="Basic residues" evidence="1">
    <location>
        <begin position="295"/>
        <end position="327"/>
    </location>
</feature>
<gene>
    <name evidence="2" type="ORF">PIB30_017229</name>
</gene>
<evidence type="ECO:0000313" key="2">
    <source>
        <dbReference type="EMBL" id="MED6217383.1"/>
    </source>
</evidence>
<feature type="compositionally biased region" description="Basic residues" evidence="1">
    <location>
        <begin position="65"/>
        <end position="79"/>
    </location>
</feature>
<dbReference type="PANTHER" id="PTHR33223">
    <property type="entry name" value="CCHC-TYPE DOMAIN-CONTAINING PROTEIN"/>
    <property type="match status" value="1"/>
</dbReference>
<dbReference type="EMBL" id="JASCZI010271910">
    <property type="protein sequence ID" value="MED6217383.1"/>
    <property type="molecule type" value="Genomic_DNA"/>
</dbReference>
<keyword evidence="3" id="KW-1185">Reference proteome</keyword>
<evidence type="ECO:0000256" key="1">
    <source>
        <dbReference type="SAM" id="MobiDB-lite"/>
    </source>
</evidence>
<name>A0ABU6Z820_9FABA</name>
<reference evidence="2 3" key="1">
    <citation type="journal article" date="2023" name="Plants (Basel)">
        <title>Bridging the Gap: Combining Genomics and Transcriptomics Approaches to Understand Stylosanthes scabra, an Orphan Legume from the Brazilian Caatinga.</title>
        <authorList>
            <person name="Ferreira-Neto J.R.C."/>
            <person name="da Silva M.D."/>
            <person name="Binneck E."/>
            <person name="de Melo N.F."/>
            <person name="da Silva R.H."/>
            <person name="de Melo A.L.T.M."/>
            <person name="Pandolfi V."/>
            <person name="Bustamante F.O."/>
            <person name="Brasileiro-Vidal A.C."/>
            <person name="Benko-Iseppon A.M."/>
        </authorList>
    </citation>
    <scope>NUCLEOTIDE SEQUENCE [LARGE SCALE GENOMIC DNA]</scope>
    <source>
        <tissue evidence="2">Leaves</tissue>
    </source>
</reference>
<dbReference type="PANTHER" id="PTHR33223:SF10">
    <property type="entry name" value="AMINOTRANSFERASE-LIKE PLANT MOBILE DOMAIN-CONTAINING PROTEIN"/>
    <property type="match status" value="1"/>
</dbReference>
<feature type="compositionally biased region" description="Basic and acidic residues" evidence="1">
    <location>
        <begin position="174"/>
        <end position="185"/>
    </location>
</feature>
<comment type="caution">
    <text evidence="2">The sequence shown here is derived from an EMBL/GenBank/DDBJ whole genome shotgun (WGS) entry which is preliminary data.</text>
</comment>
<accession>A0ABU6Z820</accession>
<dbReference type="Proteomes" id="UP001341840">
    <property type="component" value="Unassembled WGS sequence"/>
</dbReference>
<organism evidence="2 3">
    <name type="scientific">Stylosanthes scabra</name>
    <dbReference type="NCBI Taxonomy" id="79078"/>
    <lineage>
        <taxon>Eukaryota</taxon>
        <taxon>Viridiplantae</taxon>
        <taxon>Streptophyta</taxon>
        <taxon>Embryophyta</taxon>
        <taxon>Tracheophyta</taxon>
        <taxon>Spermatophyta</taxon>
        <taxon>Magnoliopsida</taxon>
        <taxon>eudicotyledons</taxon>
        <taxon>Gunneridae</taxon>
        <taxon>Pentapetalae</taxon>
        <taxon>rosids</taxon>
        <taxon>fabids</taxon>
        <taxon>Fabales</taxon>
        <taxon>Fabaceae</taxon>
        <taxon>Papilionoideae</taxon>
        <taxon>50 kb inversion clade</taxon>
        <taxon>dalbergioids sensu lato</taxon>
        <taxon>Dalbergieae</taxon>
        <taxon>Pterocarpus clade</taxon>
        <taxon>Stylosanthes</taxon>
    </lineage>
</organism>
<evidence type="ECO:0000313" key="3">
    <source>
        <dbReference type="Proteomes" id="UP001341840"/>
    </source>
</evidence>
<feature type="compositionally biased region" description="Polar residues" evidence="1">
    <location>
        <begin position="203"/>
        <end position="221"/>
    </location>
</feature>
<feature type="region of interest" description="Disordered" evidence="1">
    <location>
        <begin position="172"/>
        <end position="191"/>
    </location>
</feature>
<protein>
    <submittedName>
        <fullName evidence="2">Uncharacterized protein</fullName>
    </submittedName>
</protein>
<feature type="compositionally biased region" description="Basic residues" evidence="1">
    <location>
        <begin position="346"/>
        <end position="355"/>
    </location>
</feature>
<feature type="compositionally biased region" description="Basic and acidic residues" evidence="1">
    <location>
        <begin position="7"/>
        <end position="31"/>
    </location>
</feature>
<proteinExistence type="predicted"/>
<feature type="region of interest" description="Disordered" evidence="1">
    <location>
        <begin position="203"/>
        <end position="236"/>
    </location>
</feature>
<feature type="compositionally biased region" description="Polar residues" evidence="1">
    <location>
        <begin position="84"/>
        <end position="94"/>
    </location>
</feature>
<feature type="region of interest" description="Disordered" evidence="1">
    <location>
        <begin position="282"/>
        <end position="367"/>
    </location>
</feature>
<sequence length="440" mass="49562">MSLEAEQSSRRDNGSVEPVKEEGGTREREAPRVGGGRRARRGGGGSPATESLDEVLFWTLGPHGPKGKHGSKSHSRPNKKHESANQPYDSSAPSKQVLEYRTRKLAANRPRIRQAYIGYIKGRSVLPSGTSSKLYLIVVLSKAPKSLFGDSFLVRYSYPYQLSAFCLGTSGHSESPKPLEDERRQNQQNQQQVDLDLNATANASQESAGRNTETGGTQNCQPNPNGNNPRGRRSTSAFDRLGLGQLEPLLFGGIGLDDTQIMQDLRHRMQVMEREVKELQKENTELKNVAQDLRARRRSPIRRRERSRSHSPSQRRPRSPPRRRRRQNSSESPDSSSDESHEERRRRSRRYKRMRNRDGTPLVDGHTPLSSRILKVQLPKGFLKPTDMKYDGSTDPYVHLNDFEHRMICDGAIDEVKCRAFPVALTGSAARWFTSLPAGF</sequence>
<feature type="region of interest" description="Disordered" evidence="1">
    <location>
        <begin position="1"/>
        <end position="95"/>
    </location>
</feature>